<dbReference type="Gene3D" id="2.120.10.30">
    <property type="entry name" value="TolB, C-terminal domain"/>
    <property type="match status" value="1"/>
</dbReference>
<dbReference type="InterPro" id="IPR050952">
    <property type="entry name" value="TRIM-NHL_E3_ligases"/>
</dbReference>
<proteinExistence type="predicted"/>
<dbReference type="GO" id="GO:0008270">
    <property type="term" value="F:zinc ion binding"/>
    <property type="evidence" value="ECO:0007669"/>
    <property type="project" value="UniProtKB-KW"/>
</dbReference>
<reference evidence="2" key="1">
    <citation type="journal article" date="2012" name="Nature">
        <title>The oyster genome reveals stress adaptation and complexity of shell formation.</title>
        <authorList>
            <person name="Zhang G."/>
            <person name="Fang X."/>
            <person name="Guo X."/>
            <person name="Li L."/>
            <person name="Luo R."/>
            <person name="Xu F."/>
            <person name="Yang P."/>
            <person name="Zhang L."/>
            <person name="Wang X."/>
            <person name="Qi H."/>
            <person name="Xiong Z."/>
            <person name="Que H."/>
            <person name="Xie Y."/>
            <person name="Holland P.W."/>
            <person name="Paps J."/>
            <person name="Zhu Y."/>
            <person name="Wu F."/>
            <person name="Chen Y."/>
            <person name="Wang J."/>
            <person name="Peng C."/>
            <person name="Meng J."/>
            <person name="Yang L."/>
            <person name="Liu J."/>
            <person name="Wen B."/>
            <person name="Zhang N."/>
            <person name="Huang Z."/>
            <person name="Zhu Q."/>
            <person name="Feng Y."/>
            <person name="Mount A."/>
            <person name="Hedgecock D."/>
            <person name="Xu Z."/>
            <person name="Liu Y."/>
            <person name="Domazet-Loso T."/>
            <person name="Du Y."/>
            <person name="Sun X."/>
            <person name="Zhang S."/>
            <person name="Liu B."/>
            <person name="Cheng P."/>
            <person name="Jiang X."/>
            <person name="Li J."/>
            <person name="Fan D."/>
            <person name="Wang W."/>
            <person name="Fu W."/>
            <person name="Wang T."/>
            <person name="Wang B."/>
            <person name="Zhang J."/>
            <person name="Peng Z."/>
            <person name="Li Y."/>
            <person name="Li N."/>
            <person name="Wang J."/>
            <person name="Chen M."/>
            <person name="He Y."/>
            <person name="Tan F."/>
            <person name="Song X."/>
            <person name="Zheng Q."/>
            <person name="Huang R."/>
            <person name="Yang H."/>
            <person name="Du X."/>
            <person name="Chen L."/>
            <person name="Yang M."/>
            <person name="Gaffney P.M."/>
            <person name="Wang S."/>
            <person name="Luo L."/>
            <person name="She Z."/>
            <person name="Ming Y."/>
            <person name="Huang W."/>
            <person name="Zhang S."/>
            <person name="Huang B."/>
            <person name="Zhang Y."/>
            <person name="Qu T."/>
            <person name="Ni P."/>
            <person name="Miao G."/>
            <person name="Wang J."/>
            <person name="Wang Q."/>
            <person name="Steinberg C.E."/>
            <person name="Wang H."/>
            <person name="Li N."/>
            <person name="Qian L."/>
            <person name="Zhang G."/>
            <person name="Li Y."/>
            <person name="Yang H."/>
            <person name="Liu X."/>
            <person name="Wang J."/>
            <person name="Yin Y."/>
            <person name="Wang J."/>
        </authorList>
    </citation>
    <scope>NUCLEOTIDE SEQUENCE [LARGE SCALE GENOMIC DNA]</scope>
    <source>
        <strain evidence="2">05x7-T-G4-1.051#20</strain>
    </source>
</reference>
<organism evidence="2">
    <name type="scientific">Magallana gigas</name>
    <name type="common">Pacific oyster</name>
    <name type="synonym">Crassostrea gigas</name>
    <dbReference type="NCBI Taxonomy" id="29159"/>
    <lineage>
        <taxon>Eukaryota</taxon>
        <taxon>Metazoa</taxon>
        <taxon>Spiralia</taxon>
        <taxon>Lophotrochozoa</taxon>
        <taxon>Mollusca</taxon>
        <taxon>Bivalvia</taxon>
        <taxon>Autobranchia</taxon>
        <taxon>Pteriomorphia</taxon>
        <taxon>Ostreida</taxon>
        <taxon>Ostreoidea</taxon>
        <taxon>Ostreidae</taxon>
        <taxon>Magallana</taxon>
    </lineage>
</organism>
<dbReference type="AlphaFoldDB" id="K1R8L3"/>
<dbReference type="InterPro" id="IPR011042">
    <property type="entry name" value="6-blade_b-propeller_TolB-like"/>
</dbReference>
<name>K1R8L3_MAGGI</name>
<dbReference type="HOGENOM" id="CLU_007742_5_0_1"/>
<dbReference type="GO" id="GO:0000209">
    <property type="term" value="P:protein polyubiquitination"/>
    <property type="evidence" value="ECO:0007669"/>
    <property type="project" value="TreeGrafter"/>
</dbReference>
<dbReference type="InParanoid" id="K1R8L3"/>
<keyword evidence="1" id="KW-0677">Repeat</keyword>
<evidence type="ECO:0008006" key="3">
    <source>
        <dbReference type="Google" id="ProtNLM"/>
    </source>
</evidence>
<dbReference type="GO" id="GO:0043161">
    <property type="term" value="P:proteasome-mediated ubiquitin-dependent protein catabolic process"/>
    <property type="evidence" value="ECO:0007669"/>
    <property type="project" value="TreeGrafter"/>
</dbReference>
<dbReference type="PROSITE" id="PS51125">
    <property type="entry name" value="NHL"/>
    <property type="match status" value="1"/>
</dbReference>
<dbReference type="GO" id="GO:0061630">
    <property type="term" value="F:ubiquitin protein ligase activity"/>
    <property type="evidence" value="ECO:0007669"/>
    <property type="project" value="TreeGrafter"/>
</dbReference>
<evidence type="ECO:0000313" key="2">
    <source>
        <dbReference type="EMBL" id="EKC42068.1"/>
    </source>
</evidence>
<dbReference type="InterPro" id="IPR001258">
    <property type="entry name" value="NHL_repeat"/>
</dbReference>
<dbReference type="PANTHER" id="PTHR24104:SF25">
    <property type="entry name" value="PROTEIN LIN-41"/>
    <property type="match status" value="1"/>
</dbReference>
<dbReference type="SUPFAM" id="SSF101898">
    <property type="entry name" value="NHL repeat"/>
    <property type="match status" value="1"/>
</dbReference>
<protein>
    <recommendedName>
        <fullName evidence="3">Tripartite motif-containing protein 3</fullName>
    </recommendedName>
</protein>
<dbReference type="EMBL" id="JH817738">
    <property type="protein sequence ID" value="EKC42068.1"/>
    <property type="molecule type" value="Genomic_DNA"/>
</dbReference>
<gene>
    <name evidence="2" type="ORF">CGI_10020717</name>
</gene>
<accession>K1R8L3</accession>
<dbReference type="PANTHER" id="PTHR24104">
    <property type="entry name" value="E3 UBIQUITIN-PROTEIN LIGASE NHLRC1-RELATED"/>
    <property type="match status" value="1"/>
</dbReference>
<sequence length="607" mass="69057">MASEQHGRHKFAEVADVFKTKQDDIKKDTKKLENHISPTYEEIARDLENQLANLDGGYEKLTTTMSKQGEQWHREIDIIINKMKTEINEIKVKHRDILQKHLDEIKQIQSLIKQTLEAIRKIEKSTEVSSTIEYSSKVREFSKLPPKVKVSLPIFIPKPIDCEKLYSLFGQITPLSTATEENVLSLNKPFTSVRELLDEPKLETTIQTFYKKLRSVTSLNGDKIWTCGETNDIKCFNIKGSLLQKIQKKSVIYPYDIAVKIDGDLLYTCGATDTVNKIKNGQTEKLIRLQGWKPFQLCVTSTGDLLITLFSNDKTQSKVVCYSGCTEKQTIQFDNEGKPLYSGKNYTKYITENRNHDICVADWAAGAVVVVNQDGKLRWRYTGKPSVTKNKAFKPYGITADSQSHILTADSANSCIHILDQNGQFLRYIDNCNLKNPNGLYVDNNDNLFVCCCNEFRRMNFFLALAGAEKYNVPPSQPPPPPPPAPLIINPWNPASSVDPHLMELLVGDDSGSGYHPPEFALLLYKTWESLGLKNQTYHNPCHHPHRRLSLIINPRNPGSSVDPHLLELLVGDDSESGYHPPDFALLLYKTWIQRNQYACYLWDDMK</sequence>
<evidence type="ECO:0000256" key="1">
    <source>
        <dbReference type="ARBA" id="ARBA00022737"/>
    </source>
</evidence>